<dbReference type="InterPro" id="IPR002227">
    <property type="entry name" value="Tyrosinase_Cu-bd"/>
</dbReference>
<evidence type="ECO:0000313" key="7">
    <source>
        <dbReference type="Proteomes" id="UP000031829"/>
    </source>
</evidence>
<dbReference type="PANTHER" id="PTHR11474">
    <property type="entry name" value="TYROSINASE FAMILY MEMBER"/>
    <property type="match status" value="1"/>
</dbReference>
<dbReference type="RefSeq" id="WP_034650258.1">
    <property type="nucleotide sequence ID" value="NZ_BCVB01000006.1"/>
</dbReference>
<protein>
    <submittedName>
        <fullName evidence="6">Tyrosinase</fullName>
        <ecNumber evidence="6">1.14.18.1</ecNumber>
    </submittedName>
</protein>
<reference evidence="6 7" key="1">
    <citation type="journal article" date="2015" name="Genome Announc.">
        <title>Complete genome sequences for 35 biothreat assay-relevant bacillus species.</title>
        <authorList>
            <person name="Johnson S.L."/>
            <person name="Daligault H.E."/>
            <person name="Davenport K.W."/>
            <person name="Jaissle J."/>
            <person name="Frey K.G."/>
            <person name="Ladner J.T."/>
            <person name="Broomall S.M."/>
            <person name="Bishop-Lilly K.A."/>
            <person name="Bruce D.C."/>
            <person name="Gibbons H.S."/>
            <person name="Coyne S.R."/>
            <person name="Lo C.C."/>
            <person name="Meincke L."/>
            <person name="Munk A.C."/>
            <person name="Koroleva G.I."/>
            <person name="Rosenzweig C.N."/>
            <person name="Palacios G.F."/>
            <person name="Redden C.L."/>
            <person name="Minogue T.D."/>
            <person name="Chain P.S."/>
        </authorList>
    </citation>
    <scope>NUCLEOTIDE SEQUENCE [LARGE SCALE GENOMIC DNA]</scope>
    <source>
        <strain evidence="7">ATCC 14581 / DSM 32 / JCM 2506 / NBRC 15308 / NCIMB 9376 / NCTC 10342 / NRRL B-14308 / VKM B-512</strain>
    </source>
</reference>
<dbReference type="PROSITE" id="PS00497">
    <property type="entry name" value="TYROSINASE_1"/>
    <property type="match status" value="1"/>
</dbReference>
<dbReference type="SUPFAM" id="SSF48056">
    <property type="entry name" value="Di-copper centre-containing domain"/>
    <property type="match status" value="1"/>
</dbReference>
<dbReference type="Proteomes" id="UP000031829">
    <property type="component" value="Chromosome"/>
</dbReference>
<evidence type="ECO:0000256" key="1">
    <source>
        <dbReference type="ARBA" id="ARBA00009928"/>
    </source>
</evidence>
<keyword evidence="2" id="KW-0479">Metal-binding</keyword>
<evidence type="ECO:0000259" key="4">
    <source>
        <dbReference type="PROSITE" id="PS00497"/>
    </source>
</evidence>
<organism evidence="6 7">
    <name type="scientific">Priestia megaterium (strain ATCC 14581 / DSM 32 / CCUG 1817 / JCM 2506 / NBRC 15308 / NCIMB 9376 / NCTC 10342 / NRRL B-14308 / VKM B-512 / Ford 19)</name>
    <name type="common">Bacillus megaterium</name>
    <dbReference type="NCBI Taxonomy" id="1348623"/>
    <lineage>
        <taxon>Bacteria</taxon>
        <taxon>Bacillati</taxon>
        <taxon>Bacillota</taxon>
        <taxon>Bacilli</taxon>
        <taxon>Bacillales</taxon>
        <taxon>Bacillaceae</taxon>
        <taxon>Priestia</taxon>
    </lineage>
</organism>
<dbReference type="PRINTS" id="PR00092">
    <property type="entry name" value="TYROSINASE"/>
</dbReference>
<dbReference type="AlphaFoldDB" id="A0A0B6AQS6"/>
<comment type="similarity">
    <text evidence="1">Belongs to the tyrosinase family.</text>
</comment>
<dbReference type="PANTHER" id="PTHR11474:SF126">
    <property type="entry name" value="TYROSINASE-LIKE PROTEIN TYR-1-RELATED"/>
    <property type="match status" value="1"/>
</dbReference>
<dbReference type="InterPro" id="IPR008922">
    <property type="entry name" value="Di-copper_centre_dom_sf"/>
</dbReference>
<dbReference type="Pfam" id="PF00264">
    <property type="entry name" value="Tyrosinase"/>
    <property type="match status" value="1"/>
</dbReference>
<evidence type="ECO:0000259" key="5">
    <source>
        <dbReference type="PROSITE" id="PS00498"/>
    </source>
</evidence>
<accession>A0A0B6AQS6</accession>
<dbReference type="GO" id="GO:0046872">
    <property type="term" value="F:metal ion binding"/>
    <property type="evidence" value="ECO:0007669"/>
    <property type="project" value="UniProtKB-KW"/>
</dbReference>
<gene>
    <name evidence="6" type="primary">melC2</name>
    <name evidence="6" type="ORF">BG04_300</name>
</gene>
<proteinExistence type="inferred from homology"/>
<dbReference type="GO" id="GO:0004503">
    <property type="term" value="F:tyrosinase activity"/>
    <property type="evidence" value="ECO:0007669"/>
    <property type="project" value="UniProtKB-EC"/>
</dbReference>
<dbReference type="EC" id="1.14.18.1" evidence="6"/>
<dbReference type="PROSITE" id="PS00498">
    <property type="entry name" value="TYROSINASE_2"/>
    <property type="match status" value="1"/>
</dbReference>
<dbReference type="HOGENOM" id="CLU_035914_3_0_9"/>
<keyword evidence="3" id="KW-0186">Copper</keyword>
<dbReference type="Gene3D" id="1.10.1280.10">
    <property type="entry name" value="Di-copper center containing domain from catechol oxidase"/>
    <property type="match status" value="1"/>
</dbReference>
<feature type="domain" description="Tyrosinase copper-binding" evidence="4">
    <location>
        <begin position="60"/>
        <end position="77"/>
    </location>
</feature>
<evidence type="ECO:0000313" key="6">
    <source>
        <dbReference type="EMBL" id="AJI23457.1"/>
    </source>
</evidence>
<dbReference type="SMR" id="A0A0B6AQS6"/>
<dbReference type="KEGG" id="bmeg:BG04_300"/>
<dbReference type="InterPro" id="IPR050316">
    <property type="entry name" value="Tyrosinase/Hemocyanin"/>
</dbReference>
<name>A0A0B6AQS6_PRIM2</name>
<evidence type="ECO:0000256" key="2">
    <source>
        <dbReference type="ARBA" id="ARBA00022723"/>
    </source>
</evidence>
<keyword evidence="6" id="KW-0560">Oxidoreductase</keyword>
<evidence type="ECO:0000256" key="3">
    <source>
        <dbReference type="ARBA" id="ARBA00023008"/>
    </source>
</evidence>
<dbReference type="GeneID" id="93643815"/>
<sequence>MSNKYRVRKNVLHLTDTEKRDFVRTVLILKEKGIYDRYIAWHGAAGKFHTPPGSDRNAAHMSSAFLPWHREYLLRFERDLQSINPEVTLPYWEWETDAQMQDPSQSQIWSADFMGGNGNPIKDFIVDTGPFAAGRWTTIDEQGNPSGGLKRNFGATKEAPTLPTRDDVLNALKITQYDTPPWDMTSQNSFRNQLEGFINGPQLHNRVHRWVGGQMGVVPTAPNDPVFFLHHANVDRIWAVWQIVHRNQNYQPMKNGPFGQNFRDPMYPWNTTPEDVMNHRKLGYVYDIELRKSKRSS</sequence>
<dbReference type="EMBL" id="CP009920">
    <property type="protein sequence ID" value="AJI23457.1"/>
    <property type="molecule type" value="Genomic_DNA"/>
</dbReference>
<feature type="domain" description="Tyrosinase copper-binding" evidence="5">
    <location>
        <begin position="224"/>
        <end position="235"/>
    </location>
</feature>